<protein>
    <recommendedName>
        <fullName evidence="3">FIST domain-containing protein</fullName>
    </recommendedName>
</protein>
<gene>
    <name evidence="1" type="ORF">AMK59_222</name>
</gene>
<dbReference type="OrthoDB" id="199913at2759"/>
<name>A0A0T6BEF2_9SCAR</name>
<comment type="caution">
    <text evidence="1">The sequence shown here is derived from an EMBL/GenBank/DDBJ whole genome shotgun (WGS) entry which is preliminary data.</text>
</comment>
<evidence type="ECO:0008006" key="3">
    <source>
        <dbReference type="Google" id="ProtNLM"/>
    </source>
</evidence>
<reference evidence="1 2" key="1">
    <citation type="submission" date="2015-09" db="EMBL/GenBank/DDBJ databases">
        <title>Draft genome of the scarab beetle Oryctes borbonicus.</title>
        <authorList>
            <person name="Meyer J.M."/>
            <person name="Markov G.V."/>
            <person name="Baskaran P."/>
            <person name="Herrmann M."/>
            <person name="Sommer R.J."/>
            <person name="Roedelsperger C."/>
        </authorList>
    </citation>
    <scope>NUCLEOTIDE SEQUENCE [LARGE SCALE GENOMIC DNA]</scope>
    <source>
        <strain evidence="1">OB123</strain>
        <tissue evidence="1">Whole animal</tissue>
    </source>
</reference>
<dbReference type="EMBL" id="LJIG01001326">
    <property type="protein sequence ID" value="KRT85614.1"/>
    <property type="molecule type" value="Genomic_DNA"/>
</dbReference>
<feature type="non-terminal residue" evidence="1">
    <location>
        <position position="232"/>
    </location>
</feature>
<dbReference type="AlphaFoldDB" id="A0A0T6BEF2"/>
<evidence type="ECO:0000313" key="2">
    <source>
        <dbReference type="Proteomes" id="UP000051574"/>
    </source>
</evidence>
<keyword evidence="2" id="KW-1185">Reference proteome</keyword>
<dbReference type="Proteomes" id="UP000051574">
    <property type="component" value="Unassembled WGS sequence"/>
</dbReference>
<organism evidence="1 2">
    <name type="scientific">Oryctes borbonicus</name>
    <dbReference type="NCBI Taxonomy" id="1629725"/>
    <lineage>
        <taxon>Eukaryota</taxon>
        <taxon>Metazoa</taxon>
        <taxon>Ecdysozoa</taxon>
        <taxon>Arthropoda</taxon>
        <taxon>Hexapoda</taxon>
        <taxon>Insecta</taxon>
        <taxon>Pterygota</taxon>
        <taxon>Neoptera</taxon>
        <taxon>Endopterygota</taxon>
        <taxon>Coleoptera</taxon>
        <taxon>Polyphaga</taxon>
        <taxon>Scarabaeiformia</taxon>
        <taxon>Scarabaeidae</taxon>
        <taxon>Dynastinae</taxon>
        <taxon>Oryctes</taxon>
    </lineage>
</organism>
<accession>A0A0T6BEF2</accession>
<evidence type="ECO:0000313" key="1">
    <source>
        <dbReference type="EMBL" id="KRT85614.1"/>
    </source>
</evidence>
<sequence>MLISGLFHVLKCIVLLIKLKIPDIKIKRFSGSDTSTSSLLEENIAENEDIRCILLFTPKCRGSTMKKFINELRNRENIKEIAIGGGVISHGVKLFQKNNTKKVFTTNTFYCISFTQNKDKTTQFDAFSLVIPYEHDFKSKLVEFKNHISLRKSSCAIRICCVGKDNKDTETAIFKEVFPATFIVGLDADGEIGWNKFSSWQPEEGIPDAKKQKSSHYLWHEFSTVIVILTWG</sequence>
<proteinExistence type="predicted"/>